<evidence type="ECO:0000256" key="1">
    <source>
        <dbReference type="ARBA" id="ARBA00007164"/>
    </source>
</evidence>
<dbReference type="InterPro" id="IPR018044">
    <property type="entry name" value="Peptidase_S11"/>
</dbReference>
<evidence type="ECO:0000256" key="6">
    <source>
        <dbReference type="ARBA" id="ARBA00023316"/>
    </source>
</evidence>
<dbReference type="GO" id="GO:0009252">
    <property type="term" value="P:peptidoglycan biosynthetic process"/>
    <property type="evidence" value="ECO:0007669"/>
    <property type="project" value="UniProtKB-KW"/>
</dbReference>
<dbReference type="GO" id="GO:0009002">
    <property type="term" value="F:serine-type D-Ala-D-Ala carboxypeptidase activity"/>
    <property type="evidence" value="ECO:0007669"/>
    <property type="project" value="InterPro"/>
</dbReference>
<dbReference type="AlphaFoldDB" id="A0A062UPN5"/>
<dbReference type="InterPro" id="IPR012338">
    <property type="entry name" value="Beta-lactam/transpept-like"/>
</dbReference>
<evidence type="ECO:0000256" key="2">
    <source>
        <dbReference type="ARBA" id="ARBA00022729"/>
    </source>
</evidence>
<dbReference type="PANTHER" id="PTHR21581">
    <property type="entry name" value="D-ALANYL-D-ALANINE CARBOXYPEPTIDASE"/>
    <property type="match status" value="1"/>
</dbReference>
<comment type="caution">
    <text evidence="12">The sequence shown here is derived from an EMBL/GenBank/DDBJ whole genome shotgun (WGS) entry which is preliminary data.</text>
</comment>
<dbReference type="GO" id="GO:0071555">
    <property type="term" value="P:cell wall organization"/>
    <property type="evidence" value="ECO:0007669"/>
    <property type="project" value="UniProtKB-KW"/>
</dbReference>
<feature type="signal peptide" evidence="10">
    <location>
        <begin position="1"/>
        <end position="24"/>
    </location>
</feature>
<evidence type="ECO:0000256" key="3">
    <source>
        <dbReference type="ARBA" id="ARBA00022801"/>
    </source>
</evidence>
<keyword evidence="5" id="KW-0573">Peptidoglycan synthesis</keyword>
<dbReference type="Pfam" id="PF00768">
    <property type="entry name" value="Peptidase_S11"/>
    <property type="match status" value="1"/>
</dbReference>
<dbReference type="PANTHER" id="PTHR21581:SF6">
    <property type="entry name" value="TRAFFICKING PROTEIN PARTICLE COMPLEX SUBUNIT 12"/>
    <property type="match status" value="1"/>
</dbReference>
<dbReference type="PATRIC" id="fig|1280947.3.peg.1566"/>
<evidence type="ECO:0000256" key="4">
    <source>
        <dbReference type="ARBA" id="ARBA00022960"/>
    </source>
</evidence>
<comment type="similarity">
    <text evidence="1 9">Belongs to the peptidase S11 family.</text>
</comment>
<proteinExistence type="inferred from homology"/>
<evidence type="ECO:0000259" key="11">
    <source>
        <dbReference type="Pfam" id="PF00768"/>
    </source>
</evidence>
<dbReference type="eggNOG" id="COG1686">
    <property type="taxonomic scope" value="Bacteria"/>
</dbReference>
<evidence type="ECO:0000256" key="9">
    <source>
        <dbReference type="RuleBase" id="RU004016"/>
    </source>
</evidence>
<protein>
    <recommendedName>
        <fullName evidence="11">Peptidase S11 D-alanyl-D-alanine carboxypeptidase A N-terminal domain-containing protein</fullName>
    </recommendedName>
</protein>
<feature type="binding site" evidence="8">
    <location>
        <position position="215"/>
    </location>
    <ligand>
        <name>substrate</name>
    </ligand>
</feature>
<organism evidence="12 13">
    <name type="scientific">Hyphomonas chukchiensis</name>
    <dbReference type="NCBI Taxonomy" id="1280947"/>
    <lineage>
        <taxon>Bacteria</taxon>
        <taxon>Pseudomonadati</taxon>
        <taxon>Pseudomonadota</taxon>
        <taxon>Alphaproteobacteria</taxon>
        <taxon>Hyphomonadales</taxon>
        <taxon>Hyphomonadaceae</taxon>
        <taxon>Hyphomonas</taxon>
    </lineage>
</organism>
<name>A0A062UPN5_9PROT</name>
<keyword evidence="4" id="KW-0133">Cell shape</keyword>
<dbReference type="STRING" id="1280947.HY30_03455"/>
<dbReference type="GO" id="GO:0006508">
    <property type="term" value="P:proteolysis"/>
    <property type="evidence" value="ECO:0007669"/>
    <property type="project" value="InterPro"/>
</dbReference>
<keyword evidence="13" id="KW-1185">Reference proteome</keyword>
<dbReference type="PRINTS" id="PR00725">
    <property type="entry name" value="DADACBPTASE1"/>
</dbReference>
<feature type="active site" description="Acyl-ester intermediate" evidence="7">
    <location>
        <position position="53"/>
    </location>
</feature>
<dbReference type="Proteomes" id="UP000027190">
    <property type="component" value="Unassembled WGS sequence"/>
</dbReference>
<dbReference type="SUPFAM" id="SSF56601">
    <property type="entry name" value="beta-lactamase/transpeptidase-like"/>
    <property type="match status" value="1"/>
</dbReference>
<gene>
    <name evidence="12" type="ORF">HY30_03455</name>
</gene>
<evidence type="ECO:0000256" key="8">
    <source>
        <dbReference type="PIRSR" id="PIRSR618044-2"/>
    </source>
</evidence>
<keyword evidence="3" id="KW-0378">Hydrolase</keyword>
<accession>A0A062UPN5</accession>
<sequence length="404" mass="43146">MAIRTLAVAAMLVVTGFSAPAAFAEKYASIVIDKDTNEVLHARNADDPRYPASLTKVMTLYMLFDAINAGDVSLDEKLTVSRFAASQAPSNLKLKPGSTISVSDAIGALVTKSANDVAVVVAERLGGSESRFAQLMTVKAKSLGMQNTRFVNASGLPDDRQITTARDLAILAEAMIDDHGESYHHFSRPRFTWAGKTYKNHNELLDTVDGVDGIKTGYTRASGFNLMTSAKRDGHRIVAIMLGGSTSKSRNAHVEALVEAAFKSYELPADPMDPSRRLQIAFSEFNTTTVNPNGAAVPMLNGKPLGALQPTTTTLRGLTAVPKTPEPKVEQTVEVAEVAMEPDEETAEDASEILMADAGQTADETVEFEQGDATPTSFVGATVVIPAGRPAFTVGEYEARQFGN</sequence>
<feature type="active site" description="Proton acceptor" evidence="7">
    <location>
        <position position="56"/>
    </location>
</feature>
<dbReference type="InterPro" id="IPR001967">
    <property type="entry name" value="Peptidase_S11_N"/>
</dbReference>
<reference evidence="12 13" key="1">
    <citation type="journal article" date="2014" name="Antonie Van Leeuwenhoek">
        <title>Hyphomonas beringensis sp. nov. and Hyphomonas chukchiensis sp. nov., isolated from surface seawater of the Bering Sea and Chukchi Sea.</title>
        <authorList>
            <person name="Li C."/>
            <person name="Lai Q."/>
            <person name="Li G."/>
            <person name="Dong C."/>
            <person name="Wang J."/>
            <person name="Liao Y."/>
            <person name="Shao Z."/>
        </authorList>
    </citation>
    <scope>NUCLEOTIDE SEQUENCE [LARGE SCALE GENOMIC DNA]</scope>
    <source>
        <strain evidence="12 13">BH-BN04-4</strain>
    </source>
</reference>
<evidence type="ECO:0000256" key="7">
    <source>
        <dbReference type="PIRSR" id="PIRSR618044-1"/>
    </source>
</evidence>
<dbReference type="Gene3D" id="3.40.710.10">
    <property type="entry name" value="DD-peptidase/beta-lactamase superfamily"/>
    <property type="match status" value="1"/>
</dbReference>
<feature type="active site" evidence="7">
    <location>
        <position position="113"/>
    </location>
</feature>
<dbReference type="EMBL" id="AWFG01000019">
    <property type="protein sequence ID" value="KCZ58804.1"/>
    <property type="molecule type" value="Genomic_DNA"/>
</dbReference>
<evidence type="ECO:0000313" key="13">
    <source>
        <dbReference type="Proteomes" id="UP000027190"/>
    </source>
</evidence>
<dbReference type="GO" id="GO:0008360">
    <property type="term" value="P:regulation of cell shape"/>
    <property type="evidence" value="ECO:0007669"/>
    <property type="project" value="UniProtKB-KW"/>
</dbReference>
<feature type="domain" description="Peptidase S11 D-alanyl-D-alanine carboxypeptidase A N-terminal" evidence="11">
    <location>
        <begin position="28"/>
        <end position="245"/>
    </location>
</feature>
<evidence type="ECO:0000313" key="12">
    <source>
        <dbReference type="EMBL" id="KCZ58804.1"/>
    </source>
</evidence>
<keyword evidence="2 10" id="KW-0732">Signal</keyword>
<keyword evidence="6" id="KW-0961">Cell wall biogenesis/degradation</keyword>
<evidence type="ECO:0000256" key="10">
    <source>
        <dbReference type="SAM" id="SignalP"/>
    </source>
</evidence>
<feature type="chain" id="PRO_5001614915" description="Peptidase S11 D-alanyl-D-alanine carboxypeptidase A N-terminal domain-containing protein" evidence="10">
    <location>
        <begin position="25"/>
        <end position="404"/>
    </location>
</feature>
<evidence type="ECO:0000256" key="5">
    <source>
        <dbReference type="ARBA" id="ARBA00022984"/>
    </source>
</evidence>